<evidence type="ECO:0000256" key="5">
    <source>
        <dbReference type="ARBA" id="ARBA00023136"/>
    </source>
</evidence>
<evidence type="ECO:0000256" key="1">
    <source>
        <dbReference type="ARBA" id="ARBA00004236"/>
    </source>
</evidence>
<keyword evidence="7" id="KW-1185">Reference proteome</keyword>
<keyword evidence="4" id="KW-1133">Transmembrane helix</keyword>
<dbReference type="GO" id="GO:0016020">
    <property type="term" value="C:membrane"/>
    <property type="evidence" value="ECO:0007669"/>
    <property type="project" value="InterPro"/>
</dbReference>
<dbReference type="RefSeq" id="WP_129048549.1">
    <property type="nucleotide sequence ID" value="NZ_SDHX01000002.1"/>
</dbReference>
<evidence type="ECO:0000313" key="6">
    <source>
        <dbReference type="EMBL" id="RXK52959.1"/>
    </source>
</evidence>
<evidence type="ECO:0008006" key="8">
    <source>
        <dbReference type="Google" id="ProtNLM"/>
    </source>
</evidence>
<dbReference type="AlphaFoldDB" id="A0A4Q1C3Y6"/>
<name>A0A4Q1C3Y6_9BACT</name>
<organism evidence="6 7">
    <name type="scientific">Oleiharenicola lentus</name>
    <dbReference type="NCBI Taxonomy" id="2508720"/>
    <lineage>
        <taxon>Bacteria</taxon>
        <taxon>Pseudomonadati</taxon>
        <taxon>Verrucomicrobiota</taxon>
        <taxon>Opitutia</taxon>
        <taxon>Opitutales</taxon>
        <taxon>Opitutaceae</taxon>
        <taxon>Oleiharenicola</taxon>
    </lineage>
</organism>
<gene>
    <name evidence="6" type="ORF">ESB00_14700</name>
</gene>
<evidence type="ECO:0000256" key="4">
    <source>
        <dbReference type="ARBA" id="ARBA00022989"/>
    </source>
</evidence>
<proteinExistence type="predicted"/>
<dbReference type="InterPro" id="IPR022781">
    <property type="entry name" value="Flagellar_biosynth_FliO"/>
</dbReference>
<comment type="caution">
    <text evidence="6">The sequence shown here is derived from an EMBL/GenBank/DDBJ whole genome shotgun (WGS) entry which is preliminary data.</text>
</comment>
<keyword evidence="2" id="KW-1003">Cell membrane</keyword>
<evidence type="ECO:0000256" key="2">
    <source>
        <dbReference type="ARBA" id="ARBA00022475"/>
    </source>
</evidence>
<accession>A0A4Q1C3Y6</accession>
<dbReference type="Proteomes" id="UP000290218">
    <property type="component" value="Unassembled WGS sequence"/>
</dbReference>
<dbReference type="EMBL" id="SDHX01000002">
    <property type="protein sequence ID" value="RXK52959.1"/>
    <property type="molecule type" value="Genomic_DNA"/>
</dbReference>
<dbReference type="Pfam" id="PF04347">
    <property type="entry name" value="FliO"/>
    <property type="match status" value="1"/>
</dbReference>
<protein>
    <recommendedName>
        <fullName evidence="8">Flagellar biosynthetic protein FliO</fullName>
    </recommendedName>
</protein>
<evidence type="ECO:0000313" key="7">
    <source>
        <dbReference type="Proteomes" id="UP000290218"/>
    </source>
</evidence>
<keyword evidence="5" id="KW-0472">Membrane</keyword>
<reference evidence="6 7" key="1">
    <citation type="submission" date="2019-01" db="EMBL/GenBank/DDBJ databases">
        <title>Lacunisphaera sp. strain TWA-58.</title>
        <authorList>
            <person name="Chen W.-M."/>
        </authorList>
    </citation>
    <scope>NUCLEOTIDE SEQUENCE [LARGE SCALE GENOMIC DNA]</scope>
    <source>
        <strain evidence="6 7">TWA-58</strain>
    </source>
</reference>
<dbReference type="OrthoDB" id="199463at2"/>
<dbReference type="GO" id="GO:0044781">
    <property type="term" value="P:bacterial-type flagellum organization"/>
    <property type="evidence" value="ECO:0007669"/>
    <property type="project" value="InterPro"/>
</dbReference>
<keyword evidence="3" id="KW-0812">Transmembrane</keyword>
<sequence length="126" mass="13109">MRAATIILGLALALPLLAQSKDDVIYPRGTAPAGAPSATESGRTNTFLLLGTAAVAAAAGWWLWQKRRAAGVSGQAARLNIVESRSLGSRQYLVVADYDGRKFLLGVCPGSIAMLTPLDGTETPGK</sequence>
<evidence type="ECO:0000256" key="3">
    <source>
        <dbReference type="ARBA" id="ARBA00022692"/>
    </source>
</evidence>
<comment type="subcellular location">
    <subcellularLocation>
        <location evidence="1">Cell membrane</location>
    </subcellularLocation>
</comment>